<gene>
    <name evidence="1" type="ORF">RHGRI_008631</name>
</gene>
<protein>
    <submittedName>
        <fullName evidence="1">Uncharacterized protein</fullName>
    </submittedName>
</protein>
<sequence>MPAVCIGESEGKLHCVLITEFGVHVWALEDYLDLNWVCRYSITLDEMEAENSEFLCNVQQRMVSGIDTAPWMDPLAFKDDLLLMRVATKIYLYNFGTRKMEELCTLSMLGPNSMLSPIVPPYSMSLVLLDRQ</sequence>
<dbReference type="Proteomes" id="UP000823749">
    <property type="component" value="Chromosome 3"/>
</dbReference>
<name>A0AAV6L0V1_9ERIC</name>
<evidence type="ECO:0000313" key="2">
    <source>
        <dbReference type="Proteomes" id="UP000823749"/>
    </source>
</evidence>
<dbReference type="EMBL" id="JACTNZ010000003">
    <property type="protein sequence ID" value="KAG5558733.1"/>
    <property type="molecule type" value="Genomic_DNA"/>
</dbReference>
<accession>A0AAV6L0V1</accession>
<reference evidence="1" key="1">
    <citation type="submission" date="2020-08" db="EMBL/GenBank/DDBJ databases">
        <title>Plant Genome Project.</title>
        <authorList>
            <person name="Zhang R.-G."/>
        </authorList>
    </citation>
    <scope>NUCLEOTIDE SEQUENCE</scope>
    <source>
        <strain evidence="1">WSP0</strain>
        <tissue evidence="1">Leaf</tissue>
    </source>
</reference>
<dbReference type="AlphaFoldDB" id="A0AAV6L0V1"/>
<evidence type="ECO:0000313" key="1">
    <source>
        <dbReference type="EMBL" id="KAG5558733.1"/>
    </source>
</evidence>
<keyword evidence="2" id="KW-1185">Reference proteome</keyword>
<proteinExistence type="predicted"/>
<organism evidence="1 2">
    <name type="scientific">Rhododendron griersonianum</name>
    <dbReference type="NCBI Taxonomy" id="479676"/>
    <lineage>
        <taxon>Eukaryota</taxon>
        <taxon>Viridiplantae</taxon>
        <taxon>Streptophyta</taxon>
        <taxon>Embryophyta</taxon>
        <taxon>Tracheophyta</taxon>
        <taxon>Spermatophyta</taxon>
        <taxon>Magnoliopsida</taxon>
        <taxon>eudicotyledons</taxon>
        <taxon>Gunneridae</taxon>
        <taxon>Pentapetalae</taxon>
        <taxon>asterids</taxon>
        <taxon>Ericales</taxon>
        <taxon>Ericaceae</taxon>
        <taxon>Ericoideae</taxon>
        <taxon>Rhodoreae</taxon>
        <taxon>Rhododendron</taxon>
    </lineage>
</organism>
<comment type="caution">
    <text evidence="1">The sequence shown here is derived from an EMBL/GenBank/DDBJ whole genome shotgun (WGS) entry which is preliminary data.</text>
</comment>